<dbReference type="OrthoDB" id="6133365at2759"/>
<proteinExistence type="predicted"/>
<protein>
    <recommendedName>
        <fullName evidence="4">Fucolectin tachylectin-4 pentraxin-1 domain-containing protein</fullName>
    </recommendedName>
</protein>
<keyword evidence="3" id="KW-1185">Reference proteome</keyword>
<organism evidence="2 3">
    <name type="scientific">Mytilus edulis</name>
    <name type="common">Blue mussel</name>
    <dbReference type="NCBI Taxonomy" id="6550"/>
    <lineage>
        <taxon>Eukaryota</taxon>
        <taxon>Metazoa</taxon>
        <taxon>Spiralia</taxon>
        <taxon>Lophotrochozoa</taxon>
        <taxon>Mollusca</taxon>
        <taxon>Bivalvia</taxon>
        <taxon>Autobranchia</taxon>
        <taxon>Pteriomorphia</taxon>
        <taxon>Mytilida</taxon>
        <taxon>Mytiloidea</taxon>
        <taxon>Mytilidae</taxon>
        <taxon>Mytilinae</taxon>
        <taxon>Mytilus</taxon>
    </lineage>
</organism>
<feature type="chain" id="PRO_5035879043" description="Fucolectin tachylectin-4 pentraxin-1 domain-containing protein" evidence="1">
    <location>
        <begin position="20"/>
        <end position="252"/>
    </location>
</feature>
<evidence type="ECO:0000313" key="2">
    <source>
        <dbReference type="EMBL" id="CAG2234276.1"/>
    </source>
</evidence>
<dbReference type="InterPro" id="IPR008979">
    <property type="entry name" value="Galactose-bd-like_sf"/>
</dbReference>
<evidence type="ECO:0008006" key="4">
    <source>
        <dbReference type="Google" id="ProtNLM"/>
    </source>
</evidence>
<dbReference type="AlphaFoldDB" id="A0A8S3TSP6"/>
<evidence type="ECO:0000313" key="3">
    <source>
        <dbReference type="Proteomes" id="UP000683360"/>
    </source>
</evidence>
<dbReference type="Gene3D" id="2.60.120.260">
    <property type="entry name" value="Galactose-binding domain-like"/>
    <property type="match status" value="1"/>
</dbReference>
<dbReference type="Proteomes" id="UP000683360">
    <property type="component" value="Unassembled WGS sequence"/>
</dbReference>
<comment type="caution">
    <text evidence="2">The sequence shown here is derived from an EMBL/GenBank/DDBJ whole genome shotgun (WGS) entry which is preliminary data.</text>
</comment>
<name>A0A8S3TSP6_MYTED</name>
<dbReference type="EMBL" id="CAJPWZ010002229">
    <property type="protein sequence ID" value="CAG2234276.1"/>
    <property type="molecule type" value="Genomic_DNA"/>
</dbReference>
<sequence>MVFVLLIMIHTTLKLIVIAQHNLTPYGTATQSSWLDGGHGHARFAIQPPISNAFSMTICTHTATLSDQPAWWMFQFSFGSAFITEIQLYYRHGAAYRMDGFKLYVTNTSTIPPDGYLCYEDPDPGLPNITQTIPCFQFGKYVIYYDTKGDIEYGPLVELCYVAIYGCPRGMWGPSCTEACSSLCVSQHCHPENGSCVYGCDPQQCLNTKCEIYTGACTKGCATGWEGQYCLCIRCKAASNETITNKPMYSIP</sequence>
<accession>A0A8S3TSP6</accession>
<reference evidence="2" key="1">
    <citation type="submission" date="2021-03" db="EMBL/GenBank/DDBJ databases">
        <authorList>
            <person name="Bekaert M."/>
        </authorList>
    </citation>
    <scope>NUCLEOTIDE SEQUENCE</scope>
</reference>
<keyword evidence="1" id="KW-0732">Signal</keyword>
<dbReference type="SUPFAM" id="SSF49785">
    <property type="entry name" value="Galactose-binding domain-like"/>
    <property type="match status" value="1"/>
</dbReference>
<evidence type="ECO:0000256" key="1">
    <source>
        <dbReference type="SAM" id="SignalP"/>
    </source>
</evidence>
<feature type="signal peptide" evidence="1">
    <location>
        <begin position="1"/>
        <end position="19"/>
    </location>
</feature>
<gene>
    <name evidence="2" type="ORF">MEDL_46910</name>
</gene>